<keyword evidence="2" id="KW-1185">Reference proteome</keyword>
<gene>
    <name evidence="1" type="ORF">U1T56_06260</name>
</gene>
<dbReference type="EMBL" id="JBBLZC010000004">
    <property type="protein sequence ID" value="MEK0082745.1"/>
    <property type="molecule type" value="Genomic_DNA"/>
</dbReference>
<comment type="caution">
    <text evidence="1">The sequence shown here is derived from an EMBL/GenBank/DDBJ whole genome shotgun (WGS) entry which is preliminary data.</text>
</comment>
<accession>A0ABU8XNH8</accession>
<dbReference type="PIRSF" id="PIRSF031780">
    <property type="entry name" value="UCP031780"/>
    <property type="match status" value="1"/>
</dbReference>
<reference evidence="1 2" key="1">
    <citation type="submission" date="2024-01" db="EMBL/GenBank/DDBJ databases">
        <title>Multi-omics insights into the function and evolution of sodium benzoate biodegradation pathways in Benzoatithermus flavus gen. nov., sp. nov. from hot spring.</title>
        <authorList>
            <person name="Hu C.-J."/>
            <person name="Li W.-J."/>
        </authorList>
    </citation>
    <scope>NUCLEOTIDE SEQUENCE [LARGE SCALE GENOMIC DNA]</scope>
    <source>
        <strain evidence="1 2">SYSU G07066</strain>
    </source>
</reference>
<evidence type="ECO:0000313" key="1">
    <source>
        <dbReference type="EMBL" id="MEK0082745.1"/>
    </source>
</evidence>
<dbReference type="Pfam" id="PF07345">
    <property type="entry name" value="ATPaseInh_sub_z"/>
    <property type="match status" value="1"/>
</dbReference>
<dbReference type="Proteomes" id="UP001375743">
    <property type="component" value="Unassembled WGS sequence"/>
</dbReference>
<protein>
    <submittedName>
        <fullName evidence="1">DUF1476 domain-containing protein</fullName>
    </submittedName>
</protein>
<proteinExistence type="predicted"/>
<sequence>MTTFDDRERGEEAKFKHELELGFKIRNRRNKMFGLWIAQTHLGLSEEAAAQYAKDVVMADFAEPGDGDMLSKVKTDLAKAGKEVSDHSLEKHLHEFEALARKQVMAE</sequence>
<dbReference type="InterPro" id="IPR009945">
    <property type="entry name" value="ATPase_inh_sub_z"/>
</dbReference>
<organism evidence="1 2">
    <name type="scientific">Benzoatithermus flavus</name>
    <dbReference type="NCBI Taxonomy" id="3108223"/>
    <lineage>
        <taxon>Bacteria</taxon>
        <taxon>Pseudomonadati</taxon>
        <taxon>Pseudomonadota</taxon>
        <taxon>Alphaproteobacteria</taxon>
        <taxon>Geminicoccales</taxon>
        <taxon>Geminicoccaceae</taxon>
        <taxon>Benzoatithermus</taxon>
    </lineage>
</organism>
<dbReference type="Gene3D" id="1.10.790.20">
    <property type="entry name" value="Domain of unknown function DUF1476"/>
    <property type="match status" value="1"/>
</dbReference>
<name>A0ABU8XNH8_9PROT</name>
<dbReference type="RefSeq" id="WP_418158585.1">
    <property type="nucleotide sequence ID" value="NZ_JBBLZC010000004.1"/>
</dbReference>
<dbReference type="InterPro" id="IPR038293">
    <property type="entry name" value="ATPase_inh_sub_z_sf"/>
</dbReference>
<evidence type="ECO:0000313" key="2">
    <source>
        <dbReference type="Proteomes" id="UP001375743"/>
    </source>
</evidence>